<protein>
    <submittedName>
        <fullName evidence="1">Uncharacterized protein</fullName>
    </submittedName>
</protein>
<evidence type="ECO:0000313" key="2">
    <source>
        <dbReference type="Proteomes" id="UP000261087"/>
    </source>
</evidence>
<accession>A0A3E5FQ06</accession>
<dbReference type="Proteomes" id="UP000261087">
    <property type="component" value="Unassembled WGS sequence"/>
</dbReference>
<dbReference type="AlphaFoldDB" id="A0A3E5FQ06"/>
<proteinExistence type="predicted"/>
<dbReference type="PANTHER" id="PTHR34825">
    <property type="entry name" value="CONSERVED PROTEIN, WITH A WEAK D-GALACTARATE DEHYDRATASE/ALTRONATE HYDROLASE DOMAIN"/>
    <property type="match status" value="1"/>
</dbReference>
<reference evidence="1 2" key="1">
    <citation type="submission" date="2018-08" db="EMBL/GenBank/DDBJ databases">
        <title>A genome reference for cultivated species of the human gut microbiota.</title>
        <authorList>
            <person name="Zou Y."/>
            <person name="Xue W."/>
            <person name="Luo G."/>
        </authorList>
    </citation>
    <scope>NUCLEOTIDE SEQUENCE [LARGE SCALE GENOMIC DNA]</scope>
    <source>
        <strain evidence="1 2">OM02-6</strain>
    </source>
</reference>
<dbReference type="PANTHER" id="PTHR34825:SF1">
    <property type="entry name" value="AAA-ATPASE-LIKE DOMAIN-CONTAINING PROTEIN"/>
    <property type="match status" value="1"/>
</dbReference>
<gene>
    <name evidence="1" type="ORF">DXB31_06195</name>
</gene>
<comment type="caution">
    <text evidence="1">The sequence shown here is derived from an EMBL/GenBank/DDBJ whole genome shotgun (WGS) entry which is preliminary data.</text>
</comment>
<evidence type="ECO:0000313" key="1">
    <source>
        <dbReference type="EMBL" id="RGO09930.1"/>
    </source>
</evidence>
<name>A0A3E5FQ06_9FIRM</name>
<dbReference type="EMBL" id="QSVF01000012">
    <property type="protein sequence ID" value="RGO09930.1"/>
    <property type="molecule type" value="Genomic_DNA"/>
</dbReference>
<sequence length="73" mass="8687">MLTGIQRVAKENIFSDLNNLVVCTVEDHTYDKYFGFNEQETKELLKYYDLKLNEDVKQMYDGYHIGNQEVYNP</sequence>
<organism evidence="1 2">
    <name type="scientific">Thomasclavelia spiroformis</name>
    <dbReference type="NCBI Taxonomy" id="29348"/>
    <lineage>
        <taxon>Bacteria</taxon>
        <taxon>Bacillati</taxon>
        <taxon>Bacillota</taxon>
        <taxon>Erysipelotrichia</taxon>
        <taxon>Erysipelotrichales</taxon>
        <taxon>Coprobacillaceae</taxon>
        <taxon>Thomasclavelia</taxon>
    </lineage>
</organism>